<feature type="region of interest" description="Disordered" evidence="1">
    <location>
        <begin position="48"/>
        <end position="78"/>
    </location>
</feature>
<evidence type="ECO:0000313" key="2">
    <source>
        <dbReference type="EMBL" id="MPD01649.1"/>
    </source>
</evidence>
<proteinExistence type="predicted"/>
<protein>
    <submittedName>
        <fullName evidence="2">Uncharacterized protein</fullName>
    </submittedName>
</protein>
<dbReference type="AlphaFoldDB" id="A0A5B7K9B1"/>
<name>A0A5B7K9B1_PORTR</name>
<sequence>MLCPYPASLPLPLPLSLPCVLSYPLTTSQPTAHSFGDLSRWWVKDEGSGGPPVLEKTASAGQAGSGRMKEGSLVALSF</sequence>
<keyword evidence="3" id="KW-1185">Reference proteome</keyword>
<dbReference type="EMBL" id="VSRR010128045">
    <property type="protein sequence ID" value="MPD01649.1"/>
    <property type="molecule type" value="Genomic_DNA"/>
</dbReference>
<accession>A0A5B7K9B1</accession>
<organism evidence="2 3">
    <name type="scientific">Portunus trituberculatus</name>
    <name type="common">Swimming crab</name>
    <name type="synonym">Neptunus trituberculatus</name>
    <dbReference type="NCBI Taxonomy" id="210409"/>
    <lineage>
        <taxon>Eukaryota</taxon>
        <taxon>Metazoa</taxon>
        <taxon>Ecdysozoa</taxon>
        <taxon>Arthropoda</taxon>
        <taxon>Crustacea</taxon>
        <taxon>Multicrustacea</taxon>
        <taxon>Malacostraca</taxon>
        <taxon>Eumalacostraca</taxon>
        <taxon>Eucarida</taxon>
        <taxon>Decapoda</taxon>
        <taxon>Pleocyemata</taxon>
        <taxon>Brachyura</taxon>
        <taxon>Eubrachyura</taxon>
        <taxon>Portunoidea</taxon>
        <taxon>Portunidae</taxon>
        <taxon>Portuninae</taxon>
        <taxon>Portunus</taxon>
    </lineage>
</organism>
<gene>
    <name evidence="2" type="ORF">E2C01_097186</name>
</gene>
<reference evidence="2 3" key="1">
    <citation type="submission" date="2019-05" db="EMBL/GenBank/DDBJ databases">
        <title>Another draft genome of Portunus trituberculatus and its Hox gene families provides insights of decapod evolution.</title>
        <authorList>
            <person name="Jeong J.-H."/>
            <person name="Song I."/>
            <person name="Kim S."/>
            <person name="Choi T."/>
            <person name="Kim D."/>
            <person name="Ryu S."/>
            <person name="Kim W."/>
        </authorList>
    </citation>
    <scope>NUCLEOTIDE SEQUENCE [LARGE SCALE GENOMIC DNA]</scope>
    <source>
        <tissue evidence="2">Muscle</tissue>
    </source>
</reference>
<evidence type="ECO:0000256" key="1">
    <source>
        <dbReference type="SAM" id="MobiDB-lite"/>
    </source>
</evidence>
<dbReference type="Proteomes" id="UP000324222">
    <property type="component" value="Unassembled WGS sequence"/>
</dbReference>
<evidence type="ECO:0000313" key="3">
    <source>
        <dbReference type="Proteomes" id="UP000324222"/>
    </source>
</evidence>
<comment type="caution">
    <text evidence="2">The sequence shown here is derived from an EMBL/GenBank/DDBJ whole genome shotgun (WGS) entry which is preliminary data.</text>
</comment>